<dbReference type="InterPro" id="IPR011701">
    <property type="entry name" value="MFS"/>
</dbReference>
<dbReference type="PANTHER" id="PTHR23502">
    <property type="entry name" value="MAJOR FACILITATOR SUPERFAMILY"/>
    <property type="match status" value="1"/>
</dbReference>
<dbReference type="Pfam" id="PF07690">
    <property type="entry name" value="MFS_1"/>
    <property type="match status" value="1"/>
</dbReference>
<organism evidence="8 9">
    <name type="scientific">Talaromyces islandicus</name>
    <name type="common">Penicillium islandicum</name>
    <dbReference type="NCBI Taxonomy" id="28573"/>
    <lineage>
        <taxon>Eukaryota</taxon>
        <taxon>Fungi</taxon>
        <taxon>Dikarya</taxon>
        <taxon>Ascomycota</taxon>
        <taxon>Pezizomycotina</taxon>
        <taxon>Eurotiomycetes</taxon>
        <taxon>Eurotiomycetidae</taxon>
        <taxon>Eurotiales</taxon>
        <taxon>Trichocomaceae</taxon>
        <taxon>Talaromyces</taxon>
        <taxon>Talaromyces sect. Islandici</taxon>
    </lineage>
</organism>
<evidence type="ECO:0000256" key="6">
    <source>
        <dbReference type="SAM" id="Phobius"/>
    </source>
</evidence>
<feature type="region of interest" description="Disordered" evidence="5">
    <location>
        <begin position="1"/>
        <end position="118"/>
    </location>
</feature>
<sequence>MPSPVEKLAATEERPGSQSQESIHVVQNSHPASSTEGLDFSDASTIVKELHSSHSQDSIDVIPHHRHGSTEGLDSSDTSTTAEKLSVVKELQTSKNEETIETHEQPHDSDRSDASTIANNDTPAAVRQTTTTDLGPAIIVPRLKRRGLFAQLALVPEVENAKTYSRNTRWFLTIVVAAAGATAPMGTSIFLPALHQVTADLKSTETIVNLSIALYNLAMAIFPLWWSSFSEAFGRRSIYIASFSLCVVFNTLSAISTNVSMLIVMRLLSGGAAASAQAVGAGSIADMWEVRERGRAMSYFYMGPLCGPLLAPIVGGLLANKWGWRSTLWFMVIFSGAILILILAVLPETLAVRRNPLREAEQADTRPPLNRTTSRVSSTAVARSATKWLRALKMIFLDPLAIILYLKHLPILLTIYYSAITFGSLFVLNISVEQTFQRSPYDFSTLITGLLYLPNSLGYMITSIFGGRWMDNIMHREAVKAGRYDEKGKLIYLPEDRMKENALIGAFLYPAPLIVYGWTVRYGVHWIVPMIANFAFGIGSMLIFAVSVTMLTEFLPRKSSAGVALNNFVRNLFSCVGALVASPIIHGIGNGWLFTILGLVGFVSGAAVLTSMKKFGPRWREKGIDH</sequence>
<evidence type="ECO:0000256" key="4">
    <source>
        <dbReference type="ARBA" id="ARBA00023136"/>
    </source>
</evidence>
<dbReference type="GO" id="GO:0005886">
    <property type="term" value="C:plasma membrane"/>
    <property type="evidence" value="ECO:0007669"/>
    <property type="project" value="TreeGrafter"/>
</dbReference>
<evidence type="ECO:0000256" key="1">
    <source>
        <dbReference type="ARBA" id="ARBA00004141"/>
    </source>
</evidence>
<dbReference type="SUPFAM" id="SSF103473">
    <property type="entry name" value="MFS general substrate transporter"/>
    <property type="match status" value="1"/>
</dbReference>
<accession>A0A0U1LY15</accession>
<gene>
    <name evidence="8" type="ORF">PISL3812_04610</name>
</gene>
<feature type="transmembrane region" description="Helical" evidence="6">
    <location>
        <begin position="563"/>
        <end position="585"/>
    </location>
</feature>
<keyword evidence="3 6" id="KW-1133">Transmembrane helix</keyword>
<evidence type="ECO:0000256" key="3">
    <source>
        <dbReference type="ARBA" id="ARBA00022989"/>
    </source>
</evidence>
<dbReference type="InterPro" id="IPR036259">
    <property type="entry name" value="MFS_trans_sf"/>
</dbReference>
<feature type="transmembrane region" description="Helical" evidence="6">
    <location>
        <begin position="326"/>
        <end position="346"/>
    </location>
</feature>
<evidence type="ECO:0000313" key="9">
    <source>
        <dbReference type="Proteomes" id="UP000054383"/>
    </source>
</evidence>
<dbReference type="STRING" id="28573.A0A0U1LY15"/>
<feature type="compositionally biased region" description="Polar residues" evidence="5">
    <location>
        <begin position="72"/>
        <end position="83"/>
    </location>
</feature>
<dbReference type="GO" id="GO:0010509">
    <property type="term" value="P:intracellular polyamine homeostasis"/>
    <property type="evidence" value="ECO:0007669"/>
    <property type="project" value="TreeGrafter"/>
</dbReference>
<proteinExistence type="predicted"/>
<keyword evidence="4 6" id="KW-0472">Membrane</keyword>
<name>A0A0U1LY15_TALIS</name>
<dbReference type="CDD" id="cd17323">
    <property type="entry name" value="MFS_Tpo1_MDR_like"/>
    <property type="match status" value="1"/>
</dbReference>
<dbReference type="AlphaFoldDB" id="A0A0U1LY15"/>
<dbReference type="Gene3D" id="1.20.1250.20">
    <property type="entry name" value="MFS general substrate transporter like domains"/>
    <property type="match status" value="1"/>
</dbReference>
<dbReference type="Proteomes" id="UP000054383">
    <property type="component" value="Unassembled WGS sequence"/>
</dbReference>
<dbReference type="PANTHER" id="PTHR23502:SF5">
    <property type="entry name" value="QUINIDINE RESISTANCE PROTEIN 3"/>
    <property type="match status" value="1"/>
</dbReference>
<feature type="compositionally biased region" description="Basic and acidic residues" evidence="5">
    <location>
        <begin position="95"/>
        <end position="113"/>
    </location>
</feature>
<evidence type="ECO:0000256" key="2">
    <source>
        <dbReference type="ARBA" id="ARBA00022692"/>
    </source>
</evidence>
<feature type="transmembrane region" description="Helical" evidence="6">
    <location>
        <begin position="170"/>
        <end position="194"/>
    </location>
</feature>
<evidence type="ECO:0000259" key="7">
    <source>
        <dbReference type="PROSITE" id="PS50850"/>
    </source>
</evidence>
<comment type="subcellular location">
    <subcellularLocation>
        <location evidence="1">Membrane</location>
        <topology evidence="1">Multi-pass membrane protein</topology>
    </subcellularLocation>
</comment>
<feature type="transmembrane region" description="Helical" evidence="6">
    <location>
        <begin position="409"/>
        <end position="431"/>
    </location>
</feature>
<feature type="transmembrane region" description="Helical" evidence="6">
    <location>
        <begin position="526"/>
        <end position="551"/>
    </location>
</feature>
<keyword evidence="2 6" id="KW-0812">Transmembrane</keyword>
<dbReference type="InterPro" id="IPR020846">
    <property type="entry name" value="MFS_dom"/>
</dbReference>
<feature type="domain" description="Major facilitator superfamily (MFS) profile" evidence="7">
    <location>
        <begin position="172"/>
        <end position="616"/>
    </location>
</feature>
<dbReference type="OrthoDB" id="3936150at2759"/>
<feature type="transmembrane region" description="Helical" evidence="6">
    <location>
        <begin position="206"/>
        <end position="226"/>
    </location>
</feature>
<feature type="transmembrane region" description="Helical" evidence="6">
    <location>
        <begin position="263"/>
        <end position="287"/>
    </location>
</feature>
<feature type="transmembrane region" description="Helical" evidence="6">
    <location>
        <begin position="299"/>
        <end position="320"/>
    </location>
</feature>
<keyword evidence="9" id="KW-1185">Reference proteome</keyword>
<evidence type="ECO:0000256" key="5">
    <source>
        <dbReference type="SAM" id="MobiDB-lite"/>
    </source>
</evidence>
<dbReference type="PROSITE" id="PS50850">
    <property type="entry name" value="MFS"/>
    <property type="match status" value="1"/>
</dbReference>
<feature type="transmembrane region" description="Helical" evidence="6">
    <location>
        <begin position="238"/>
        <end position="257"/>
    </location>
</feature>
<dbReference type="EMBL" id="CVMT01000003">
    <property type="protein sequence ID" value="CRG87591.1"/>
    <property type="molecule type" value="Genomic_DNA"/>
</dbReference>
<feature type="compositionally biased region" description="Polar residues" evidence="5">
    <location>
        <begin position="16"/>
        <end position="36"/>
    </location>
</feature>
<reference evidence="8 9" key="1">
    <citation type="submission" date="2015-04" db="EMBL/GenBank/DDBJ databases">
        <authorList>
            <person name="Syromyatnikov M.Y."/>
            <person name="Popov V.N."/>
        </authorList>
    </citation>
    <scope>NUCLEOTIDE SEQUENCE [LARGE SCALE GENOMIC DNA]</scope>
    <source>
        <strain evidence="8">WF-38-12</strain>
    </source>
</reference>
<dbReference type="OMA" id="IFSMATT"/>
<feature type="transmembrane region" description="Helical" evidence="6">
    <location>
        <begin position="591"/>
        <end position="612"/>
    </location>
</feature>
<evidence type="ECO:0000313" key="8">
    <source>
        <dbReference type="EMBL" id="CRG87591.1"/>
    </source>
</evidence>
<dbReference type="GO" id="GO:0015203">
    <property type="term" value="F:polyamine transmembrane transporter activity"/>
    <property type="evidence" value="ECO:0007669"/>
    <property type="project" value="TreeGrafter"/>
</dbReference>
<feature type="transmembrane region" description="Helical" evidence="6">
    <location>
        <begin position="443"/>
        <end position="466"/>
    </location>
</feature>
<feature type="transmembrane region" description="Helical" evidence="6">
    <location>
        <begin position="502"/>
        <end position="520"/>
    </location>
</feature>
<protein>
    <submittedName>
        <fullName evidence="8">Quinidine resistance protein 3</fullName>
    </submittedName>
</protein>